<dbReference type="SUPFAM" id="SSF52058">
    <property type="entry name" value="L domain-like"/>
    <property type="match status" value="1"/>
</dbReference>
<dbReference type="Pfam" id="PF13306">
    <property type="entry name" value="LRR_5"/>
    <property type="match status" value="1"/>
</dbReference>
<evidence type="ECO:0000313" key="3">
    <source>
        <dbReference type="Proteomes" id="UP001058267"/>
    </source>
</evidence>
<evidence type="ECO:0000313" key="2">
    <source>
        <dbReference type="EMBL" id="UWN65471.1"/>
    </source>
</evidence>
<feature type="domain" description="BACON" evidence="1">
    <location>
        <begin position="58"/>
        <end position="116"/>
    </location>
</feature>
<accession>A0ABY5V756</accession>
<sequence length="407" mass="45335">MKKLFLFVLTAMMICGCSKNGNENPAPPEEDIFSVDITSLEFSGRGGTRYISFESTQDWTLSGGASWCEPSQKSGSGTDRYFSVDFSATSNTTTDNRSTAFTLKSGEQSVEIQITQGFVPTVIVSEAGTLQQILTEQNLLETTELKINGKPDETDFKFLKSVLTLNYLDISDVNLEELPERAFANSLISHVILPRSLKVIGNEMFYMAETRTVQMFDEVVTIGDKAFSMSEIHSDFHFSSKLQTIGKEAFYHCSGLYSLKFPASLETIGESAFANLTYSVTSYPSLDYIFFEKGSKLKTIGAGAFKDAIDHDGIIYMQHCTEITDMASDAFRRDIASKFYLGVKTPPASLLPFDRGRLDDGGRYTNGWTVEIYVPEMYVDAYGKIWGSRDGITGRYMSLEDNMPEDK</sequence>
<keyword evidence="3" id="KW-1185">Reference proteome</keyword>
<name>A0ABY5V756_9BACT</name>
<dbReference type="InterPro" id="IPR024361">
    <property type="entry name" value="BACON"/>
</dbReference>
<dbReference type="PANTHER" id="PTHR45661">
    <property type="entry name" value="SURFACE ANTIGEN"/>
    <property type="match status" value="1"/>
</dbReference>
<dbReference type="InterPro" id="IPR032675">
    <property type="entry name" value="LRR_dom_sf"/>
</dbReference>
<dbReference type="Gene3D" id="3.40.50.12480">
    <property type="match status" value="1"/>
</dbReference>
<dbReference type="InterPro" id="IPR013783">
    <property type="entry name" value="Ig-like_fold"/>
</dbReference>
<dbReference type="RefSeq" id="WP_083870937.1">
    <property type="nucleotide sequence ID" value="NZ_CP102252.1"/>
</dbReference>
<dbReference type="PANTHER" id="PTHR45661:SF3">
    <property type="entry name" value="IG-LIKE DOMAIN-CONTAINING PROTEIN"/>
    <property type="match status" value="1"/>
</dbReference>
<reference evidence="2" key="1">
    <citation type="journal article" date="2022" name="Cell">
        <title>Design, construction, and in vivo augmentation of a complex gut microbiome.</title>
        <authorList>
            <person name="Cheng A.G."/>
            <person name="Ho P.Y."/>
            <person name="Aranda-Diaz A."/>
            <person name="Jain S."/>
            <person name="Yu F.B."/>
            <person name="Meng X."/>
            <person name="Wang M."/>
            <person name="Iakiviak M."/>
            <person name="Nagashima K."/>
            <person name="Zhao A."/>
            <person name="Murugkar P."/>
            <person name="Patil A."/>
            <person name="Atabakhsh K."/>
            <person name="Weakley A."/>
            <person name="Yan J."/>
            <person name="Brumbaugh A.R."/>
            <person name="Higginbottom S."/>
            <person name="Dimas A."/>
            <person name="Shiver A.L."/>
            <person name="Deutschbauer A."/>
            <person name="Neff N."/>
            <person name="Sonnenburg J.L."/>
            <person name="Huang K.C."/>
            <person name="Fischbach M.A."/>
        </authorList>
    </citation>
    <scope>NUCLEOTIDE SEQUENCE</scope>
    <source>
        <strain evidence="2">JC50</strain>
    </source>
</reference>
<dbReference type="Pfam" id="PF13004">
    <property type="entry name" value="BACON"/>
    <property type="match status" value="1"/>
</dbReference>
<dbReference type="Gene3D" id="3.80.10.10">
    <property type="entry name" value="Ribonuclease Inhibitor"/>
    <property type="match status" value="1"/>
</dbReference>
<gene>
    <name evidence="2" type="ORF">NQ519_01165</name>
</gene>
<dbReference type="InterPro" id="IPR053139">
    <property type="entry name" value="Surface_bspA-like"/>
</dbReference>
<proteinExistence type="predicted"/>
<dbReference type="CDD" id="cd14948">
    <property type="entry name" value="BACON"/>
    <property type="match status" value="1"/>
</dbReference>
<dbReference type="EMBL" id="CP102252">
    <property type="protein sequence ID" value="UWN65471.1"/>
    <property type="molecule type" value="Genomic_DNA"/>
</dbReference>
<evidence type="ECO:0000259" key="1">
    <source>
        <dbReference type="Pfam" id="PF13004"/>
    </source>
</evidence>
<dbReference type="Proteomes" id="UP001058267">
    <property type="component" value="Chromosome"/>
</dbReference>
<organism evidence="2 3">
    <name type="scientific">Alistipes senegalensis JC50</name>
    <dbReference type="NCBI Taxonomy" id="1033732"/>
    <lineage>
        <taxon>Bacteria</taxon>
        <taxon>Pseudomonadati</taxon>
        <taxon>Bacteroidota</taxon>
        <taxon>Bacteroidia</taxon>
        <taxon>Bacteroidales</taxon>
        <taxon>Rikenellaceae</taxon>
        <taxon>Alistipes</taxon>
    </lineage>
</organism>
<dbReference type="InterPro" id="IPR026906">
    <property type="entry name" value="LRR_5"/>
</dbReference>
<dbReference type="Gene3D" id="2.60.40.10">
    <property type="entry name" value="Immunoglobulins"/>
    <property type="match status" value="1"/>
</dbReference>
<protein>
    <submittedName>
        <fullName evidence="2">Leucine-rich repeat protein</fullName>
    </submittedName>
</protein>
<dbReference type="PROSITE" id="PS51257">
    <property type="entry name" value="PROKAR_LIPOPROTEIN"/>
    <property type="match status" value="1"/>
</dbReference>